<proteinExistence type="predicted"/>
<evidence type="ECO:0000313" key="3">
    <source>
        <dbReference type="Proteomes" id="UP001596524"/>
    </source>
</evidence>
<evidence type="ECO:0000256" key="1">
    <source>
        <dbReference type="SAM" id="SignalP"/>
    </source>
</evidence>
<sequence>MLSTRSFAGTLAVALLGVVTVGGAVPATASDTWTTTTVASPEATVVDYGDTIDVEVDVDSQSGYSPTAGTSTLYARESTSTVWQAIATTASPSLGFVDVRPRIRTSYKVVYNGHTPSSSQDDSYESSESAVFTVEVARTISHPEDGFEVRGKVRPDYGERKIIVKISSRKHSGYTRVKTIRTDERGRYRIVLPRRVGTWYWLFVVKSDADYLGTKLIWKTWVSDRTAP</sequence>
<reference evidence="3" key="1">
    <citation type="journal article" date="2019" name="Int. J. Syst. Evol. Microbiol.">
        <title>The Global Catalogue of Microorganisms (GCM) 10K type strain sequencing project: providing services to taxonomists for standard genome sequencing and annotation.</title>
        <authorList>
            <consortium name="The Broad Institute Genomics Platform"/>
            <consortium name="The Broad Institute Genome Sequencing Center for Infectious Disease"/>
            <person name="Wu L."/>
            <person name="Ma J."/>
        </authorList>
    </citation>
    <scope>NUCLEOTIDE SEQUENCE [LARGE SCALE GENOMIC DNA]</scope>
    <source>
        <strain evidence="3">FCH27</strain>
    </source>
</reference>
<protein>
    <recommendedName>
        <fullName evidence="4">DUF4198 domain-containing protein</fullName>
    </recommendedName>
</protein>
<feature type="signal peptide" evidence="1">
    <location>
        <begin position="1"/>
        <end position="29"/>
    </location>
</feature>
<gene>
    <name evidence="2" type="ORF">ACFQO6_11085</name>
</gene>
<feature type="chain" id="PRO_5047461988" description="DUF4198 domain-containing protein" evidence="1">
    <location>
        <begin position="30"/>
        <end position="228"/>
    </location>
</feature>
<comment type="caution">
    <text evidence="2">The sequence shown here is derived from an EMBL/GenBank/DDBJ whole genome shotgun (WGS) entry which is preliminary data.</text>
</comment>
<keyword evidence="1" id="KW-0732">Signal</keyword>
<evidence type="ECO:0008006" key="4">
    <source>
        <dbReference type="Google" id="ProtNLM"/>
    </source>
</evidence>
<keyword evidence="3" id="KW-1185">Reference proteome</keyword>
<dbReference type="Proteomes" id="UP001596524">
    <property type="component" value="Unassembled WGS sequence"/>
</dbReference>
<name>A0ABW2N4H5_9ACTN</name>
<organism evidence="2 3">
    <name type="scientific">Nocardioides astragali</name>
    <dbReference type="NCBI Taxonomy" id="1776736"/>
    <lineage>
        <taxon>Bacteria</taxon>
        <taxon>Bacillati</taxon>
        <taxon>Actinomycetota</taxon>
        <taxon>Actinomycetes</taxon>
        <taxon>Propionibacteriales</taxon>
        <taxon>Nocardioidaceae</taxon>
        <taxon>Nocardioides</taxon>
    </lineage>
</organism>
<dbReference type="RefSeq" id="WP_255888660.1">
    <property type="nucleotide sequence ID" value="NZ_JAFMZM010000001.1"/>
</dbReference>
<evidence type="ECO:0000313" key="2">
    <source>
        <dbReference type="EMBL" id="MFC7360815.1"/>
    </source>
</evidence>
<dbReference type="EMBL" id="JBHTCH010000014">
    <property type="protein sequence ID" value="MFC7360815.1"/>
    <property type="molecule type" value="Genomic_DNA"/>
</dbReference>
<accession>A0ABW2N4H5</accession>